<name>A0A3N4J9I8_9PEZI</name>
<gene>
    <name evidence="12" type="ORF">L873DRAFT_1703142</name>
</gene>
<evidence type="ECO:0000256" key="3">
    <source>
        <dbReference type="ARBA" id="ARBA00022723"/>
    </source>
</evidence>
<dbReference type="PANTHER" id="PTHR12360:SF12">
    <property type="entry name" value="TRANSCRIPTIONAL REPRESSOR NF-X1"/>
    <property type="match status" value="1"/>
</dbReference>
<proteinExistence type="inferred from homology"/>
<evidence type="ECO:0000313" key="12">
    <source>
        <dbReference type="EMBL" id="RPA93957.1"/>
    </source>
</evidence>
<keyword evidence="7" id="KW-0805">Transcription regulation</keyword>
<feature type="compositionally biased region" description="Gly residues" evidence="10">
    <location>
        <begin position="75"/>
        <end position="84"/>
    </location>
</feature>
<dbReference type="GO" id="GO:0000977">
    <property type="term" value="F:RNA polymerase II transcription regulatory region sequence-specific DNA binding"/>
    <property type="evidence" value="ECO:0007669"/>
    <property type="project" value="TreeGrafter"/>
</dbReference>
<comment type="subcellular location">
    <subcellularLocation>
        <location evidence="1">Nucleus</location>
    </subcellularLocation>
</comment>
<dbReference type="InterPro" id="IPR036867">
    <property type="entry name" value="R3H_dom_sf"/>
</dbReference>
<protein>
    <recommendedName>
        <fullName evidence="11">R3H domain-containing protein</fullName>
    </recommendedName>
</protein>
<evidence type="ECO:0000256" key="6">
    <source>
        <dbReference type="ARBA" id="ARBA00022833"/>
    </source>
</evidence>
<dbReference type="SUPFAM" id="SSF82708">
    <property type="entry name" value="R3H domain"/>
    <property type="match status" value="1"/>
</dbReference>
<dbReference type="InterPro" id="IPR001374">
    <property type="entry name" value="R3H_dom"/>
</dbReference>
<keyword evidence="3" id="KW-0479">Metal-binding</keyword>
<evidence type="ECO:0000256" key="5">
    <source>
        <dbReference type="ARBA" id="ARBA00022771"/>
    </source>
</evidence>
<sequence>MATVEPTPPQSLTVQATPSRGNARHRAGRVPFFGIGRNQQQQQQLSEASSSTESQSRSPSEKSSRGGYRRRGYGKGRGGGGGGASFSSGFSSLVADRKKNMETDMKSQASGSTNEELRFDMASVSPSTYGGDQHSETASTIHGPDELGAPSPINSTSTASTSSQNISQKGKGKERAVNETDSTADDGSVSHKTSSSRRSNKPRNGRLPPQKRFGGRLSSPTNSHNSASTSSNASIVGSPDGNRPTPKLSRVAPPKEFGGQLTTEEDPVLKGKLRAEAAAYQPGESTDQYLPPHLRGVVDSTQDKDLYPEWGPSTALYGSTTASVISKSTVPTRGRGRGRGRGGGRGTRIPYIPVADGKPSPKVVNMRPHTNEYKGPENISTRIHREIASNSYECLVCFSNLTRKTKVWNCHCCWTVFHLDCVQKWAKQGLAQTPSGAIGADFVPTWRCPACNNHEKIVPATYSCWCEKEVQPEYTTYLPPHSCGQTCGKKRSSPEGCPHACDLQCHAGPCPPCTAMGPKQSCHCGRDEIQKRCIDTVYEGGWSCGNVCGDSLPCGEHSCPKPCHPGVCGDCGVPEMLKCFCGNSTKGIKCSDKQEPVKSVIMDIHGVENWLGYWHCHSPCNRYFDCAKHTCKKPCHPQDALPARCPRSPDLVTHCPCGRTKISEILETPRANCEADIPSCEKICDKVLKCGHRCDKTCHEGECPVCVKIVDIKCVCGKTISESLCHQGEPGEPPRCVRVCKTLLSCGRHECTERCCSGEGKAHDRLNLRRKMKSYNPGQSSNDGFESEHICTRPCGRPLKCGAHSCQMLCHRGPCGTCLEASFDDLSCNCGRTVLSSPIACGATPPKCEFPCTRATDCGHPKVPHSCHTDGVRCPNCPYLVEKTCLCGKKGVKNVPCFQNTVSCGTECGKKLSCGSHTCHKVCHANGGCDESCKQQCGKAKSCGHPCLEVCHAPFQCPEVKPCSAMIQLSCACGGLKQETRCCSTKTSPGGSKKELKCTDQCRSRRLALALELDPDRESIPPYSEGTLFHYGKDRKWAATIEEKFRVFAESAQKRYTFNPMKNTQRAFLHSLAEDFGFQSDSQDPEPYRSVILFKGSNNGTAPKKTIAEYIASKPSAVPTTVPLSIQQLKKPARQTYNAIILQNIKIGLLNPEIERELEPVLKDTQLRFNLQWSGGDDVLLVPKASSLGNEHVELELTDVLVPQLKRLIAKNGLADKVELCLVGKDGQIVNRESQPKWSLVGKSSSSAIPGAKPPTQAAVGSKSRFDFDHGKAELARKSAESLPKKEKKKEKEIPVVDDWETAADNETEAAGDGTATSMNVEASSGEEESKGKF</sequence>
<feature type="region of interest" description="Disordered" evidence="10">
    <location>
        <begin position="328"/>
        <end position="360"/>
    </location>
</feature>
<feature type="compositionally biased region" description="Polar residues" evidence="10">
    <location>
        <begin position="10"/>
        <end position="20"/>
    </location>
</feature>
<dbReference type="Gene3D" id="3.30.1370.50">
    <property type="entry name" value="R3H-like domain"/>
    <property type="match status" value="1"/>
</dbReference>
<evidence type="ECO:0000256" key="4">
    <source>
        <dbReference type="ARBA" id="ARBA00022737"/>
    </source>
</evidence>
<feature type="region of interest" description="Disordered" evidence="10">
    <location>
        <begin position="1241"/>
        <end position="1334"/>
    </location>
</feature>
<dbReference type="GO" id="GO:0005634">
    <property type="term" value="C:nucleus"/>
    <property type="evidence" value="ECO:0007669"/>
    <property type="project" value="UniProtKB-SubCell"/>
</dbReference>
<dbReference type="EMBL" id="ML120444">
    <property type="protein sequence ID" value="RPA93957.1"/>
    <property type="molecule type" value="Genomic_DNA"/>
</dbReference>
<dbReference type="PANTHER" id="PTHR12360">
    <property type="entry name" value="NUCLEAR TRANSCRIPTION FACTOR, X-BOX BINDING 1 NFX1"/>
    <property type="match status" value="1"/>
</dbReference>
<dbReference type="GO" id="GO:0008270">
    <property type="term" value="F:zinc ion binding"/>
    <property type="evidence" value="ECO:0007669"/>
    <property type="project" value="UniProtKB-KW"/>
</dbReference>
<keyword evidence="6" id="KW-0862">Zinc</keyword>
<keyword evidence="5" id="KW-0863">Zinc-finger</keyword>
<dbReference type="InterPro" id="IPR000967">
    <property type="entry name" value="Znf_NFX1"/>
</dbReference>
<keyword evidence="4" id="KW-0677">Repeat</keyword>
<feature type="region of interest" description="Disordered" evidence="10">
    <location>
        <begin position="1"/>
        <end position="269"/>
    </location>
</feature>
<dbReference type="SMART" id="SM00438">
    <property type="entry name" value="ZnF_NFX"/>
    <property type="match status" value="9"/>
</dbReference>
<evidence type="ECO:0000259" key="11">
    <source>
        <dbReference type="PROSITE" id="PS51061"/>
    </source>
</evidence>
<dbReference type="SMART" id="SM00393">
    <property type="entry name" value="R3H"/>
    <property type="match status" value="1"/>
</dbReference>
<evidence type="ECO:0000256" key="2">
    <source>
        <dbReference type="ARBA" id="ARBA00007269"/>
    </source>
</evidence>
<feature type="compositionally biased region" description="Low complexity" evidence="10">
    <location>
        <begin position="149"/>
        <end position="168"/>
    </location>
</feature>
<reference evidence="12 13" key="1">
    <citation type="journal article" date="2018" name="Nat. Ecol. Evol.">
        <title>Pezizomycetes genomes reveal the molecular basis of ectomycorrhizal truffle lifestyle.</title>
        <authorList>
            <person name="Murat C."/>
            <person name="Payen T."/>
            <person name="Noel B."/>
            <person name="Kuo A."/>
            <person name="Morin E."/>
            <person name="Chen J."/>
            <person name="Kohler A."/>
            <person name="Krizsan K."/>
            <person name="Balestrini R."/>
            <person name="Da Silva C."/>
            <person name="Montanini B."/>
            <person name="Hainaut M."/>
            <person name="Levati E."/>
            <person name="Barry K.W."/>
            <person name="Belfiori B."/>
            <person name="Cichocki N."/>
            <person name="Clum A."/>
            <person name="Dockter R.B."/>
            <person name="Fauchery L."/>
            <person name="Guy J."/>
            <person name="Iotti M."/>
            <person name="Le Tacon F."/>
            <person name="Lindquist E.A."/>
            <person name="Lipzen A."/>
            <person name="Malagnac F."/>
            <person name="Mello A."/>
            <person name="Molinier V."/>
            <person name="Miyauchi S."/>
            <person name="Poulain J."/>
            <person name="Riccioni C."/>
            <person name="Rubini A."/>
            <person name="Sitrit Y."/>
            <person name="Splivallo R."/>
            <person name="Traeger S."/>
            <person name="Wang M."/>
            <person name="Zifcakova L."/>
            <person name="Wipf D."/>
            <person name="Zambonelli A."/>
            <person name="Paolocci F."/>
            <person name="Nowrousian M."/>
            <person name="Ottonello S."/>
            <person name="Baldrian P."/>
            <person name="Spatafora J.W."/>
            <person name="Henrissat B."/>
            <person name="Nagy L.G."/>
            <person name="Aury J.M."/>
            <person name="Wincker P."/>
            <person name="Grigoriev I.V."/>
            <person name="Bonfante P."/>
            <person name="Martin F.M."/>
        </authorList>
    </citation>
    <scope>NUCLEOTIDE SEQUENCE [LARGE SCALE GENOMIC DNA]</scope>
    <source>
        <strain evidence="12 13">120613-1</strain>
    </source>
</reference>
<feature type="domain" description="R3H" evidence="11">
    <location>
        <begin position="1035"/>
        <end position="1097"/>
    </location>
</feature>
<feature type="compositionally biased region" description="Basic residues" evidence="10">
    <location>
        <begin position="194"/>
        <end position="204"/>
    </location>
</feature>
<dbReference type="STRING" id="1336337.A0A3N4J9I8"/>
<evidence type="ECO:0000256" key="7">
    <source>
        <dbReference type="ARBA" id="ARBA00023015"/>
    </source>
</evidence>
<keyword evidence="9" id="KW-0539">Nucleus</keyword>
<dbReference type="PROSITE" id="PS51061">
    <property type="entry name" value="R3H"/>
    <property type="match status" value="1"/>
</dbReference>
<feature type="compositionally biased region" description="Polar residues" evidence="10">
    <location>
        <begin position="124"/>
        <end position="140"/>
    </location>
</feature>
<accession>A0A3N4J9I8</accession>
<feature type="compositionally biased region" description="Basic and acidic residues" evidence="10">
    <location>
        <begin position="95"/>
        <end position="105"/>
    </location>
</feature>
<dbReference type="CDD" id="cd06008">
    <property type="entry name" value="NF-X1-zinc-finger"/>
    <property type="match status" value="6"/>
</dbReference>
<dbReference type="InterPro" id="IPR034078">
    <property type="entry name" value="NFX1_fam"/>
</dbReference>
<evidence type="ECO:0000256" key="10">
    <source>
        <dbReference type="SAM" id="MobiDB-lite"/>
    </source>
</evidence>
<feature type="compositionally biased region" description="Acidic residues" evidence="10">
    <location>
        <begin position="1296"/>
        <end position="1310"/>
    </location>
</feature>
<keyword evidence="8" id="KW-0804">Transcription</keyword>
<dbReference type="Pfam" id="PF01424">
    <property type="entry name" value="R3H"/>
    <property type="match status" value="1"/>
</dbReference>
<feature type="compositionally biased region" description="Basic and acidic residues" evidence="10">
    <location>
        <begin position="1264"/>
        <end position="1295"/>
    </location>
</feature>
<dbReference type="Pfam" id="PF01422">
    <property type="entry name" value="zf-NF-X1"/>
    <property type="match status" value="8"/>
</dbReference>
<dbReference type="Proteomes" id="UP000276215">
    <property type="component" value="Unassembled WGS sequence"/>
</dbReference>
<evidence type="ECO:0000256" key="1">
    <source>
        <dbReference type="ARBA" id="ARBA00004123"/>
    </source>
</evidence>
<dbReference type="GO" id="GO:0000981">
    <property type="term" value="F:DNA-binding transcription factor activity, RNA polymerase II-specific"/>
    <property type="evidence" value="ECO:0007669"/>
    <property type="project" value="TreeGrafter"/>
</dbReference>
<feature type="compositionally biased region" description="Low complexity" evidence="10">
    <location>
        <begin position="218"/>
        <end position="234"/>
    </location>
</feature>
<organism evidence="12 13">
    <name type="scientific">Choiromyces venosus 120613-1</name>
    <dbReference type="NCBI Taxonomy" id="1336337"/>
    <lineage>
        <taxon>Eukaryota</taxon>
        <taxon>Fungi</taxon>
        <taxon>Dikarya</taxon>
        <taxon>Ascomycota</taxon>
        <taxon>Pezizomycotina</taxon>
        <taxon>Pezizomycetes</taxon>
        <taxon>Pezizales</taxon>
        <taxon>Tuberaceae</taxon>
        <taxon>Choiromyces</taxon>
    </lineage>
</organism>
<dbReference type="GO" id="GO:0000122">
    <property type="term" value="P:negative regulation of transcription by RNA polymerase II"/>
    <property type="evidence" value="ECO:0007669"/>
    <property type="project" value="TreeGrafter"/>
</dbReference>
<evidence type="ECO:0000313" key="13">
    <source>
        <dbReference type="Proteomes" id="UP000276215"/>
    </source>
</evidence>
<dbReference type="OrthoDB" id="6512771at2759"/>
<evidence type="ECO:0000256" key="9">
    <source>
        <dbReference type="ARBA" id="ARBA00023242"/>
    </source>
</evidence>
<evidence type="ECO:0000256" key="8">
    <source>
        <dbReference type="ARBA" id="ARBA00023163"/>
    </source>
</evidence>
<comment type="similarity">
    <text evidence="2">Belongs to the NFX1 family.</text>
</comment>
<keyword evidence="13" id="KW-1185">Reference proteome</keyword>
<feature type="compositionally biased region" description="Low complexity" evidence="10">
    <location>
        <begin position="39"/>
        <end position="58"/>
    </location>
</feature>